<evidence type="ECO:0000313" key="2">
    <source>
        <dbReference type="Proteomes" id="UP001217089"/>
    </source>
</evidence>
<name>A0ABQ9FA52_TEGGR</name>
<comment type="caution">
    <text evidence="1">The sequence shown here is derived from an EMBL/GenBank/DDBJ whole genome shotgun (WGS) entry which is preliminary data.</text>
</comment>
<keyword evidence="2" id="KW-1185">Reference proteome</keyword>
<gene>
    <name evidence="1" type="ORF">KUTeg_008789</name>
</gene>
<evidence type="ECO:0000313" key="1">
    <source>
        <dbReference type="EMBL" id="KAJ8314228.1"/>
    </source>
</evidence>
<organism evidence="1 2">
    <name type="scientific">Tegillarca granosa</name>
    <name type="common">Malaysian cockle</name>
    <name type="synonym">Anadara granosa</name>
    <dbReference type="NCBI Taxonomy" id="220873"/>
    <lineage>
        <taxon>Eukaryota</taxon>
        <taxon>Metazoa</taxon>
        <taxon>Spiralia</taxon>
        <taxon>Lophotrochozoa</taxon>
        <taxon>Mollusca</taxon>
        <taxon>Bivalvia</taxon>
        <taxon>Autobranchia</taxon>
        <taxon>Pteriomorphia</taxon>
        <taxon>Arcoida</taxon>
        <taxon>Arcoidea</taxon>
        <taxon>Arcidae</taxon>
        <taxon>Tegillarca</taxon>
    </lineage>
</organism>
<protein>
    <submittedName>
        <fullName evidence="1">Uncharacterized protein</fullName>
    </submittedName>
</protein>
<dbReference type="EMBL" id="JARBDR010000342">
    <property type="protein sequence ID" value="KAJ8314228.1"/>
    <property type="molecule type" value="Genomic_DNA"/>
</dbReference>
<dbReference type="Proteomes" id="UP001217089">
    <property type="component" value="Unassembled WGS sequence"/>
</dbReference>
<sequence length="79" mass="9356">MVLNKSAEFAPMLACFENFSHEALQKLPMPQVLHTHLPLRFLPQKKYDVAVSFEKLYVPHKRLELQCNLEQFLQIVCEW</sequence>
<accession>A0ABQ9FA52</accession>
<proteinExistence type="predicted"/>
<reference evidence="1 2" key="1">
    <citation type="submission" date="2022-12" db="EMBL/GenBank/DDBJ databases">
        <title>Chromosome-level genome of Tegillarca granosa.</title>
        <authorList>
            <person name="Kim J."/>
        </authorList>
    </citation>
    <scope>NUCLEOTIDE SEQUENCE [LARGE SCALE GENOMIC DNA]</scope>
    <source>
        <strain evidence="1">Teg-2019</strain>
        <tissue evidence="1">Adductor muscle</tissue>
    </source>
</reference>